<evidence type="ECO:0000256" key="7">
    <source>
        <dbReference type="ARBA" id="ARBA00023034"/>
    </source>
</evidence>
<comment type="caution">
    <text evidence="9">The sequence shown here is derived from an EMBL/GenBank/DDBJ whole genome shotgun (WGS) entry which is preliminary data.</text>
</comment>
<dbReference type="GO" id="GO:0048193">
    <property type="term" value="P:Golgi vesicle transport"/>
    <property type="evidence" value="ECO:0007669"/>
    <property type="project" value="InterPro"/>
</dbReference>
<keyword evidence="5" id="KW-0256">Endoplasmic reticulum</keyword>
<evidence type="ECO:0000313" key="9">
    <source>
        <dbReference type="EMBL" id="KAL0266482.1"/>
    </source>
</evidence>
<dbReference type="GO" id="GO:0005783">
    <property type="term" value="C:endoplasmic reticulum"/>
    <property type="evidence" value="ECO:0007669"/>
    <property type="project" value="UniProtKB-SubCell"/>
</dbReference>
<evidence type="ECO:0000256" key="8">
    <source>
        <dbReference type="PIRNR" id="PIRNR018293"/>
    </source>
</evidence>
<dbReference type="SUPFAM" id="SSF111126">
    <property type="entry name" value="Ligand-binding domain in the NO signalling and Golgi transport"/>
    <property type="match status" value="1"/>
</dbReference>
<dbReference type="GO" id="GO:0005794">
    <property type="term" value="C:Golgi apparatus"/>
    <property type="evidence" value="ECO:0007669"/>
    <property type="project" value="UniProtKB-SubCell"/>
</dbReference>
<comment type="similarity">
    <text evidence="3 8">Belongs to the TRAPP small subunits family. BET3 subfamily.</text>
</comment>
<keyword evidence="7 8" id="KW-0333">Golgi apparatus</keyword>
<comment type="subunit">
    <text evidence="8">Homodimer.</text>
</comment>
<sequence length="178" mass="20333">MSRKSTLLDQKKVNSELFTLTYGSLVAHLLKDYENVEDVNKQLERMGYNIGVRLIEDFLARTSTGRCNDFKDTAEKIQMGCKMFLGVTPNITNWNASGDEFSLVFDNNPLTEFVELPDNYLQLKYSNILPGVLRGACEMVQMEVSSWFVQDQLKGDNFTELRVKFIKRLEDAIPAGED</sequence>
<keyword evidence="6 8" id="KW-0931">ER-Golgi transport</keyword>
<dbReference type="Pfam" id="PF04051">
    <property type="entry name" value="TRAPP"/>
    <property type="match status" value="1"/>
</dbReference>
<dbReference type="PANTHER" id="PTHR13048">
    <property type="entry name" value="TRAFFICKING PROTEIN PARTICLE COMPLEX SUBUNIT 3"/>
    <property type="match status" value="1"/>
</dbReference>
<dbReference type="EMBL" id="JARGDH010000005">
    <property type="protein sequence ID" value="KAL0266482.1"/>
    <property type="molecule type" value="Genomic_DNA"/>
</dbReference>
<name>A0AAW2H9N7_9NEOP</name>
<dbReference type="AlphaFoldDB" id="A0AAW2H9N7"/>
<dbReference type="GO" id="GO:0030008">
    <property type="term" value="C:TRAPP complex"/>
    <property type="evidence" value="ECO:0007669"/>
    <property type="project" value="InterPro"/>
</dbReference>
<dbReference type="FunFam" id="3.30.1380.20:FF:000013">
    <property type="entry name" value="Trafficking protein particle complex subunit"/>
    <property type="match status" value="1"/>
</dbReference>
<evidence type="ECO:0000256" key="3">
    <source>
        <dbReference type="ARBA" id="ARBA00006218"/>
    </source>
</evidence>
<dbReference type="InterPro" id="IPR024096">
    <property type="entry name" value="NO_sig/Golgi_transp_ligand-bd"/>
</dbReference>
<comment type="function">
    <text evidence="8">May play a role in vesicular transport from endoplasmic reticulum to Golgi.</text>
</comment>
<accession>A0AAW2H9N7</accession>
<evidence type="ECO:0000256" key="4">
    <source>
        <dbReference type="ARBA" id="ARBA00022448"/>
    </source>
</evidence>
<evidence type="ECO:0000256" key="6">
    <source>
        <dbReference type="ARBA" id="ARBA00022892"/>
    </source>
</evidence>
<dbReference type="InterPro" id="IPR007194">
    <property type="entry name" value="TRAPP_component"/>
</dbReference>
<keyword evidence="4 8" id="KW-0813">Transport</keyword>
<dbReference type="PIRSF" id="PIRSF018293">
    <property type="entry name" value="TRAPP_I_complex_Bet3"/>
    <property type="match status" value="1"/>
</dbReference>
<organism evidence="9">
    <name type="scientific">Menopon gallinae</name>
    <name type="common">poultry shaft louse</name>
    <dbReference type="NCBI Taxonomy" id="328185"/>
    <lineage>
        <taxon>Eukaryota</taxon>
        <taxon>Metazoa</taxon>
        <taxon>Ecdysozoa</taxon>
        <taxon>Arthropoda</taxon>
        <taxon>Hexapoda</taxon>
        <taxon>Insecta</taxon>
        <taxon>Pterygota</taxon>
        <taxon>Neoptera</taxon>
        <taxon>Paraneoptera</taxon>
        <taxon>Psocodea</taxon>
        <taxon>Troctomorpha</taxon>
        <taxon>Phthiraptera</taxon>
        <taxon>Amblycera</taxon>
        <taxon>Menoponidae</taxon>
        <taxon>Menopon</taxon>
    </lineage>
</organism>
<comment type="subcellular location">
    <subcellularLocation>
        <location evidence="2">Endoplasmic reticulum</location>
    </subcellularLocation>
    <subcellularLocation>
        <location evidence="1 8">Golgi apparatus</location>
        <location evidence="1 8">cis-Golgi network</location>
    </subcellularLocation>
</comment>
<gene>
    <name evidence="9" type="ORF">PYX00_009003</name>
</gene>
<dbReference type="Gene3D" id="3.30.1380.20">
    <property type="entry name" value="Trafficking protein particle complex subunit 3"/>
    <property type="match status" value="1"/>
</dbReference>
<reference evidence="9" key="1">
    <citation type="journal article" date="2024" name="Gigascience">
        <title>Chromosome-level genome of the poultry shaft louse Menopon gallinae provides insight into the host-switching and adaptive evolution of parasitic lice.</title>
        <authorList>
            <person name="Xu Y."/>
            <person name="Ma L."/>
            <person name="Liu S."/>
            <person name="Liang Y."/>
            <person name="Liu Q."/>
            <person name="He Z."/>
            <person name="Tian L."/>
            <person name="Duan Y."/>
            <person name="Cai W."/>
            <person name="Li H."/>
            <person name="Song F."/>
        </authorList>
    </citation>
    <scope>NUCLEOTIDE SEQUENCE</scope>
    <source>
        <strain evidence="9">Cailab_2023a</strain>
    </source>
</reference>
<evidence type="ECO:0000256" key="1">
    <source>
        <dbReference type="ARBA" id="ARBA00004222"/>
    </source>
</evidence>
<proteinExistence type="inferred from homology"/>
<dbReference type="InterPro" id="IPR016721">
    <property type="entry name" value="Bet3"/>
</dbReference>
<evidence type="ECO:0000256" key="2">
    <source>
        <dbReference type="ARBA" id="ARBA00004240"/>
    </source>
</evidence>
<dbReference type="CDD" id="cd14942">
    <property type="entry name" value="TRAPPC3_bet3"/>
    <property type="match status" value="1"/>
</dbReference>
<protein>
    <recommendedName>
        <fullName evidence="8">Trafficking protein particle complex subunit</fullName>
    </recommendedName>
</protein>
<evidence type="ECO:0000256" key="5">
    <source>
        <dbReference type="ARBA" id="ARBA00022824"/>
    </source>
</evidence>